<evidence type="ECO:0000259" key="3">
    <source>
        <dbReference type="PROSITE" id="PS50835"/>
    </source>
</evidence>
<protein>
    <submittedName>
        <fullName evidence="4">FCGR3 protein</fullName>
    </submittedName>
</protein>
<dbReference type="PANTHER" id="PTHR11481">
    <property type="entry name" value="IMMUNOGLOBULIN FC RECEPTOR"/>
    <property type="match status" value="1"/>
</dbReference>
<dbReference type="GO" id="GO:0004888">
    <property type="term" value="F:transmembrane signaling receptor activity"/>
    <property type="evidence" value="ECO:0007669"/>
    <property type="project" value="TreeGrafter"/>
</dbReference>
<evidence type="ECO:0000256" key="2">
    <source>
        <dbReference type="ARBA" id="ARBA00023157"/>
    </source>
</evidence>
<dbReference type="InterPro" id="IPR003599">
    <property type="entry name" value="Ig_sub"/>
</dbReference>
<gene>
    <name evidence="4" type="primary">Fcgr3</name>
    <name evidence="4" type="ORF">RISTRI_R15677</name>
</gene>
<evidence type="ECO:0000313" key="5">
    <source>
        <dbReference type="Proteomes" id="UP000540089"/>
    </source>
</evidence>
<organism evidence="4 5">
    <name type="scientific">Rissa tridactyla</name>
    <name type="common">Black-legged kittiwake</name>
    <name type="synonym">Larus tridactyla</name>
    <dbReference type="NCBI Taxonomy" id="75485"/>
    <lineage>
        <taxon>Eukaryota</taxon>
        <taxon>Metazoa</taxon>
        <taxon>Chordata</taxon>
        <taxon>Craniata</taxon>
        <taxon>Vertebrata</taxon>
        <taxon>Euteleostomi</taxon>
        <taxon>Archelosauria</taxon>
        <taxon>Archosauria</taxon>
        <taxon>Dinosauria</taxon>
        <taxon>Saurischia</taxon>
        <taxon>Theropoda</taxon>
        <taxon>Coelurosauria</taxon>
        <taxon>Aves</taxon>
        <taxon>Neognathae</taxon>
        <taxon>Neoaves</taxon>
        <taxon>Charadriiformes</taxon>
        <taxon>Laridae</taxon>
        <taxon>Rissa</taxon>
    </lineage>
</organism>
<dbReference type="PANTHER" id="PTHR11481:SF64">
    <property type="entry name" value="FC RECEPTOR-LIKE PROTEIN 4"/>
    <property type="match status" value="1"/>
</dbReference>
<evidence type="ECO:0000256" key="1">
    <source>
        <dbReference type="ARBA" id="ARBA00022729"/>
    </source>
</evidence>
<dbReference type="Gene3D" id="2.60.40.10">
    <property type="entry name" value="Immunoglobulins"/>
    <property type="match status" value="1"/>
</dbReference>
<dbReference type="InterPro" id="IPR036179">
    <property type="entry name" value="Ig-like_dom_sf"/>
</dbReference>
<comment type="caution">
    <text evidence="4">The sequence shown here is derived from an EMBL/GenBank/DDBJ whole genome shotgun (WGS) entry which is preliminary data.</text>
</comment>
<dbReference type="SUPFAM" id="SSF48726">
    <property type="entry name" value="Immunoglobulin"/>
    <property type="match status" value="1"/>
</dbReference>
<keyword evidence="5" id="KW-1185">Reference proteome</keyword>
<dbReference type="InterPro" id="IPR007110">
    <property type="entry name" value="Ig-like_dom"/>
</dbReference>
<evidence type="ECO:0000313" key="4">
    <source>
        <dbReference type="EMBL" id="NXV39289.1"/>
    </source>
</evidence>
<proteinExistence type="predicted"/>
<dbReference type="InterPro" id="IPR013783">
    <property type="entry name" value="Ig-like_fold"/>
</dbReference>
<dbReference type="Pfam" id="PF13895">
    <property type="entry name" value="Ig_2"/>
    <property type="match status" value="1"/>
</dbReference>
<feature type="domain" description="Ig-like" evidence="3">
    <location>
        <begin position="5"/>
        <end position="76"/>
    </location>
</feature>
<reference evidence="4 5" key="1">
    <citation type="submission" date="2019-09" db="EMBL/GenBank/DDBJ databases">
        <title>Bird 10,000 Genomes (B10K) Project - Family phase.</title>
        <authorList>
            <person name="Zhang G."/>
        </authorList>
    </citation>
    <scope>NUCLEOTIDE SEQUENCE [LARGE SCALE GENOMIC DNA]</scope>
    <source>
        <strain evidence="4">OUT-0021</strain>
        <tissue evidence="4">Blood</tissue>
    </source>
</reference>
<dbReference type="GO" id="GO:0009897">
    <property type="term" value="C:external side of plasma membrane"/>
    <property type="evidence" value="ECO:0007669"/>
    <property type="project" value="TreeGrafter"/>
</dbReference>
<dbReference type="EMBL" id="VZUC01004109">
    <property type="protein sequence ID" value="NXV39289.1"/>
    <property type="molecule type" value="Genomic_DNA"/>
</dbReference>
<feature type="non-terminal residue" evidence="4">
    <location>
        <position position="1"/>
    </location>
</feature>
<dbReference type="GO" id="GO:0007166">
    <property type="term" value="P:cell surface receptor signaling pathway"/>
    <property type="evidence" value="ECO:0007669"/>
    <property type="project" value="TreeGrafter"/>
</dbReference>
<accession>A0A7L3TI65</accession>
<dbReference type="InterPro" id="IPR050488">
    <property type="entry name" value="Ig_Fc_receptor"/>
</dbReference>
<dbReference type="GO" id="GO:0006955">
    <property type="term" value="P:immune response"/>
    <property type="evidence" value="ECO:0007669"/>
    <property type="project" value="TreeGrafter"/>
</dbReference>
<keyword evidence="1" id="KW-0732">Signal</keyword>
<dbReference type="SMART" id="SM00409">
    <property type="entry name" value="IG"/>
    <property type="match status" value="1"/>
</dbReference>
<dbReference type="PROSITE" id="PS50835">
    <property type="entry name" value="IG_LIKE"/>
    <property type="match status" value="1"/>
</dbReference>
<keyword evidence="2" id="KW-1015">Disulfide bond</keyword>
<dbReference type="AlphaFoldDB" id="A0A7L3TI65"/>
<name>A0A7L3TI65_RISTR</name>
<feature type="non-terminal residue" evidence="4">
    <location>
        <position position="109"/>
    </location>
</feature>
<sequence length="109" mass="12324">PPPRPPLADWLVLQAPAQALLEGDELRLRCRAWDDAKIRRVQFFHEQEALGGGTGRGELLLSPLQPHHRGRYRCQAKVHYYLGWHDEKSAPVTVAVQGDTPIPLHPDTH</sequence>
<dbReference type="Proteomes" id="UP000540089">
    <property type="component" value="Unassembled WGS sequence"/>
</dbReference>